<dbReference type="InterPro" id="IPR035965">
    <property type="entry name" value="PAS-like_dom_sf"/>
</dbReference>
<feature type="domain" description="PAS" evidence="10">
    <location>
        <begin position="87"/>
        <end position="157"/>
    </location>
</feature>
<keyword evidence="5" id="KW-0418">Kinase</keyword>
<dbReference type="FunFam" id="1.10.287.130:FF:000070">
    <property type="entry name" value="Histidine kinase sensor protein"/>
    <property type="match status" value="1"/>
</dbReference>
<feature type="domain" description="Histidine kinase" evidence="9">
    <location>
        <begin position="546"/>
        <end position="761"/>
    </location>
</feature>
<dbReference type="CDD" id="cd00130">
    <property type="entry name" value="PAS"/>
    <property type="match status" value="1"/>
</dbReference>
<keyword evidence="8" id="KW-1133">Transmembrane helix</keyword>
<dbReference type="SMART" id="SM00388">
    <property type="entry name" value="HisKA"/>
    <property type="match status" value="1"/>
</dbReference>
<keyword evidence="4 12" id="KW-0808">Transferase</keyword>
<dbReference type="InterPro" id="IPR050351">
    <property type="entry name" value="BphY/WalK/GraS-like"/>
</dbReference>
<evidence type="ECO:0000313" key="13">
    <source>
        <dbReference type="Proteomes" id="UP000094707"/>
    </source>
</evidence>
<evidence type="ECO:0000259" key="10">
    <source>
        <dbReference type="PROSITE" id="PS50112"/>
    </source>
</evidence>
<evidence type="ECO:0000256" key="7">
    <source>
        <dbReference type="SAM" id="Coils"/>
    </source>
</evidence>
<dbReference type="GO" id="GO:0000156">
    <property type="term" value="F:phosphorelay response regulator activity"/>
    <property type="evidence" value="ECO:0007669"/>
    <property type="project" value="TreeGrafter"/>
</dbReference>
<dbReference type="InterPro" id="IPR029016">
    <property type="entry name" value="GAF-like_dom_sf"/>
</dbReference>
<dbReference type="Proteomes" id="UP000094707">
    <property type="component" value="Chromosome I"/>
</dbReference>
<gene>
    <name evidence="12" type="primary">aphA3</name>
    <name evidence="12" type="ORF">MCBB_2089</name>
</gene>
<dbReference type="PANTHER" id="PTHR42878">
    <property type="entry name" value="TWO-COMPONENT HISTIDINE KINASE"/>
    <property type="match status" value="1"/>
</dbReference>
<dbReference type="SUPFAM" id="SSF55781">
    <property type="entry name" value="GAF domain-like"/>
    <property type="match status" value="1"/>
</dbReference>
<dbReference type="InterPro" id="IPR003018">
    <property type="entry name" value="GAF"/>
</dbReference>
<dbReference type="Gene3D" id="3.30.565.10">
    <property type="entry name" value="Histidine kinase-like ATPase, C-terminal domain"/>
    <property type="match status" value="1"/>
</dbReference>
<proteinExistence type="predicted"/>
<dbReference type="InterPro" id="IPR036097">
    <property type="entry name" value="HisK_dim/P_sf"/>
</dbReference>
<protein>
    <recommendedName>
        <fullName evidence="2">histidine kinase</fullName>
        <ecNumber evidence="2">2.7.13.3</ecNumber>
    </recommendedName>
</protein>
<dbReference type="GO" id="GO:0030295">
    <property type="term" value="F:protein kinase activator activity"/>
    <property type="evidence" value="ECO:0007669"/>
    <property type="project" value="TreeGrafter"/>
</dbReference>
<feature type="transmembrane region" description="Helical" evidence="8">
    <location>
        <begin position="20"/>
        <end position="41"/>
    </location>
</feature>
<dbReference type="InterPro" id="IPR036890">
    <property type="entry name" value="HATPase_C_sf"/>
</dbReference>
<dbReference type="SUPFAM" id="SSF47384">
    <property type="entry name" value="Homodimeric domain of signal transducing histidine kinase"/>
    <property type="match status" value="1"/>
</dbReference>
<dbReference type="Gene3D" id="3.30.450.20">
    <property type="entry name" value="PAS domain"/>
    <property type="match status" value="2"/>
</dbReference>
<dbReference type="Pfam" id="PF13426">
    <property type="entry name" value="PAS_9"/>
    <property type="match status" value="2"/>
</dbReference>
<feature type="coiled-coil region" evidence="7">
    <location>
        <begin position="375"/>
        <end position="402"/>
    </location>
</feature>
<dbReference type="SUPFAM" id="SSF55874">
    <property type="entry name" value="ATPase domain of HSP90 chaperone/DNA topoisomerase II/histidine kinase"/>
    <property type="match status" value="1"/>
</dbReference>
<keyword evidence="6 8" id="KW-0472">Membrane</keyword>
<evidence type="ECO:0000259" key="11">
    <source>
        <dbReference type="PROSITE" id="PS50113"/>
    </source>
</evidence>
<dbReference type="SMART" id="SM00091">
    <property type="entry name" value="PAS"/>
    <property type="match status" value="2"/>
</dbReference>
<feature type="transmembrane region" description="Helical" evidence="8">
    <location>
        <begin position="53"/>
        <end position="71"/>
    </location>
</feature>
<dbReference type="InterPro" id="IPR003594">
    <property type="entry name" value="HATPase_dom"/>
</dbReference>
<dbReference type="Gene3D" id="3.30.450.40">
    <property type="match status" value="1"/>
</dbReference>
<dbReference type="CDD" id="cd00082">
    <property type="entry name" value="HisKA"/>
    <property type="match status" value="1"/>
</dbReference>
<keyword evidence="3" id="KW-0597">Phosphoprotein</keyword>
<dbReference type="SMART" id="SM00387">
    <property type="entry name" value="HATPase_c"/>
    <property type="match status" value="1"/>
</dbReference>
<dbReference type="KEGG" id="mcub:MCBB_2089"/>
<dbReference type="SUPFAM" id="SSF55785">
    <property type="entry name" value="PYP-like sensor domain (PAS domain)"/>
    <property type="match status" value="2"/>
</dbReference>
<dbReference type="GO" id="GO:0016020">
    <property type="term" value="C:membrane"/>
    <property type="evidence" value="ECO:0007669"/>
    <property type="project" value="UniProtKB-SubCell"/>
</dbReference>
<dbReference type="Pfam" id="PF02518">
    <property type="entry name" value="HATPase_c"/>
    <property type="match status" value="1"/>
</dbReference>
<sequence length="761" mass="86860">MVKKTLKDTNPRITATKITAIYLILSLIWIIFSDMFLGTLYKNSEMLTWMQSLKGIFFVVITAFVIYILVYRDIKSLKLSEDALIRSEKNYRHLVENAQEGIWNVDPLGKTIFVNGRMAEMLGYTIDEMMGASIFSFLDDDGISTAKKHMDLLEQGKTEQHGLEFIRKNGDKIYGLVETSPLRDDMGNYKGINGFITDITGRKKAELRANYFNRLYAFLSQVNQSIVRIKDKNELFRAICQTAVDFGNFRMAWIGLIDEDTGWIHAEEWAGHEEGFLQHVKINVKRKINLQGPIGTSIGNGKLSTRSNIQTLNSLPWDEESFKRGYRSSAALPLFERCKPVGVLVLYASEVDFFSEDEKALLEEIGGDISFALDAIASEKEREIAENNLKRSEEKYRTLYASMNEGLAVHRVLYTETGEAEDYVVMDVNPAYEKLLNLIRKDIIGKKATEVYKTKEAPYLEIYAGVADDGEPQSFESYFEPMNKYFRISVFSPKKGEFATVFEDITLKKRAEEEIKKLNEELEFRVRKRTAELEAANHDMESFSYSVSHDLRAPLRVIRSFSSILARKYVDNLDDDGIHYLHNIVDATERMGTLIDDILLYSRTGRKSVQKKPISIRNVLEEVLDDLNENIKAKNAVVNIPNDLPTITSDRTLLNQIFINIIGNALTYQEPDKKPEIDIFWQKNEDTIKICMRDNGIGIPEKYHGHVFKIFQRLHGESTYSGTGIGLAIARKAAELMEGSLWIESSQKGQGTTFCLELPLK</sequence>
<evidence type="ECO:0000256" key="1">
    <source>
        <dbReference type="ARBA" id="ARBA00000085"/>
    </source>
</evidence>
<dbReference type="Pfam" id="PF00512">
    <property type="entry name" value="HisKA"/>
    <property type="match status" value="1"/>
</dbReference>
<dbReference type="GO" id="GO:0007234">
    <property type="term" value="P:osmosensory signaling via phosphorelay pathway"/>
    <property type="evidence" value="ECO:0007669"/>
    <property type="project" value="TreeGrafter"/>
</dbReference>
<evidence type="ECO:0000256" key="2">
    <source>
        <dbReference type="ARBA" id="ARBA00012438"/>
    </source>
</evidence>
<feature type="domain" description="PAC" evidence="11">
    <location>
        <begin position="159"/>
        <end position="211"/>
    </location>
</feature>
<reference evidence="12 13" key="1">
    <citation type="submission" date="2016-08" db="EMBL/GenBank/DDBJ databases">
        <authorList>
            <person name="Seilhamer J.J."/>
        </authorList>
    </citation>
    <scope>NUCLEOTIDE SEQUENCE [LARGE SCALE GENOMIC DNA]</scope>
    <source>
        <strain evidence="12">Buetzberg</strain>
    </source>
</reference>
<keyword evidence="8" id="KW-0812">Transmembrane</keyword>
<dbReference type="InterPro" id="IPR004358">
    <property type="entry name" value="Sig_transdc_His_kin-like_C"/>
</dbReference>
<feature type="coiled-coil region" evidence="7">
    <location>
        <begin position="501"/>
        <end position="528"/>
    </location>
</feature>
<evidence type="ECO:0000256" key="4">
    <source>
        <dbReference type="ARBA" id="ARBA00022679"/>
    </source>
</evidence>
<dbReference type="OrthoDB" id="342253at2157"/>
<keyword evidence="13" id="KW-1185">Reference proteome</keyword>
<organism evidence="12 13">
    <name type="scientific">Methanobacterium congolense</name>
    <dbReference type="NCBI Taxonomy" id="118062"/>
    <lineage>
        <taxon>Archaea</taxon>
        <taxon>Methanobacteriati</taxon>
        <taxon>Methanobacteriota</taxon>
        <taxon>Methanomada group</taxon>
        <taxon>Methanobacteria</taxon>
        <taxon>Methanobacteriales</taxon>
        <taxon>Methanobacteriaceae</taxon>
        <taxon>Methanobacterium</taxon>
    </lineage>
</organism>
<dbReference type="EC" id="2.7.13.3" evidence="2"/>
<dbReference type="PROSITE" id="PS50113">
    <property type="entry name" value="PAC"/>
    <property type="match status" value="1"/>
</dbReference>
<comment type="catalytic activity">
    <reaction evidence="1">
        <text>ATP + protein L-histidine = ADP + protein N-phospho-L-histidine.</text>
        <dbReference type="EC" id="2.7.13.3"/>
    </reaction>
</comment>
<dbReference type="InterPro" id="IPR000700">
    <property type="entry name" value="PAS-assoc_C"/>
</dbReference>
<dbReference type="InterPro" id="IPR000014">
    <property type="entry name" value="PAS"/>
</dbReference>
<evidence type="ECO:0000256" key="8">
    <source>
        <dbReference type="SAM" id="Phobius"/>
    </source>
</evidence>
<evidence type="ECO:0000259" key="9">
    <source>
        <dbReference type="PROSITE" id="PS50109"/>
    </source>
</evidence>
<dbReference type="FunFam" id="3.30.565.10:FF:000006">
    <property type="entry name" value="Sensor histidine kinase WalK"/>
    <property type="match status" value="1"/>
</dbReference>
<evidence type="ECO:0000256" key="5">
    <source>
        <dbReference type="ARBA" id="ARBA00022777"/>
    </source>
</evidence>
<dbReference type="Pfam" id="PF13185">
    <property type="entry name" value="GAF_2"/>
    <property type="match status" value="1"/>
</dbReference>
<dbReference type="PANTHER" id="PTHR42878:SF15">
    <property type="entry name" value="BACTERIOPHYTOCHROME"/>
    <property type="match status" value="1"/>
</dbReference>
<dbReference type="STRING" id="118062.MCBB_2089"/>
<dbReference type="RefSeq" id="WP_171899130.1">
    <property type="nucleotide sequence ID" value="NZ_LT607756.1"/>
</dbReference>
<dbReference type="InterPro" id="IPR005467">
    <property type="entry name" value="His_kinase_dom"/>
</dbReference>
<dbReference type="NCBIfam" id="TIGR00229">
    <property type="entry name" value="sensory_box"/>
    <property type="match status" value="1"/>
</dbReference>
<dbReference type="PROSITE" id="PS50109">
    <property type="entry name" value="HIS_KIN"/>
    <property type="match status" value="1"/>
</dbReference>
<dbReference type="EMBL" id="LT607756">
    <property type="protein sequence ID" value="SCG86632.1"/>
    <property type="molecule type" value="Genomic_DNA"/>
</dbReference>
<dbReference type="AlphaFoldDB" id="A0A1D3L4R2"/>
<dbReference type="PROSITE" id="PS50112">
    <property type="entry name" value="PAS"/>
    <property type="match status" value="1"/>
</dbReference>
<keyword evidence="7" id="KW-0175">Coiled coil</keyword>
<name>A0A1D3L4R2_9EURY</name>
<accession>A0A1D3L4R2</accession>
<dbReference type="PRINTS" id="PR00344">
    <property type="entry name" value="BCTRLSENSOR"/>
</dbReference>
<evidence type="ECO:0000256" key="3">
    <source>
        <dbReference type="ARBA" id="ARBA00022553"/>
    </source>
</evidence>
<evidence type="ECO:0000256" key="6">
    <source>
        <dbReference type="ARBA" id="ARBA00023136"/>
    </source>
</evidence>
<evidence type="ECO:0000313" key="12">
    <source>
        <dbReference type="EMBL" id="SCG86632.1"/>
    </source>
</evidence>
<dbReference type="Gene3D" id="1.10.287.130">
    <property type="match status" value="1"/>
</dbReference>
<dbReference type="InterPro" id="IPR003661">
    <property type="entry name" value="HisK_dim/P_dom"/>
</dbReference>
<dbReference type="GO" id="GO:0000155">
    <property type="term" value="F:phosphorelay sensor kinase activity"/>
    <property type="evidence" value="ECO:0007669"/>
    <property type="project" value="InterPro"/>
</dbReference>
<dbReference type="GeneID" id="30412924"/>